<reference evidence="2 3" key="1">
    <citation type="submission" date="2011-10" db="EMBL/GenBank/DDBJ databases">
        <title>The Improved High-Quality Draft genome of Methanoplanus limicola DSM 2279.</title>
        <authorList>
            <consortium name="US DOE Joint Genome Institute (JGI-PGF)"/>
            <person name="Lucas S."/>
            <person name="Copeland A."/>
            <person name="Lapidus A."/>
            <person name="Glavina del Rio T."/>
            <person name="Dalin E."/>
            <person name="Tice H."/>
            <person name="Bruce D."/>
            <person name="Goodwin L."/>
            <person name="Pitluck S."/>
            <person name="Peters L."/>
            <person name="Mikhailova N."/>
            <person name="Lu M."/>
            <person name="Kyrpides N."/>
            <person name="Mavromatis K."/>
            <person name="Ivanova N."/>
            <person name="Markowitz V."/>
            <person name="Cheng J.-F."/>
            <person name="Hugenholtz P."/>
            <person name="Woyke T."/>
            <person name="Wu D."/>
            <person name="Wirth R."/>
            <person name="Brambilla E.-M."/>
            <person name="Klenk H.-P."/>
            <person name="Eisen J.A."/>
        </authorList>
    </citation>
    <scope>NUCLEOTIDE SEQUENCE [LARGE SCALE GENOMIC DNA]</scope>
    <source>
        <strain evidence="2 3">DSM 2279</strain>
    </source>
</reference>
<evidence type="ECO:0000313" key="3">
    <source>
        <dbReference type="Proteomes" id="UP000005741"/>
    </source>
</evidence>
<proteinExistence type="predicted"/>
<dbReference type="RefSeq" id="WP_004078425.1">
    <property type="nucleotide sequence ID" value="NZ_CM001436.1"/>
</dbReference>
<accession>H1Z080</accession>
<dbReference type="AlphaFoldDB" id="H1Z080"/>
<sequence length="60" mass="7149">MPTKTVNLSEEAYERLKTWKNNDEESFSSLILRILPKHRTVREAYEEFHSKHEGLTEEEA</sequence>
<keyword evidence="3" id="KW-1185">Reference proteome</keyword>
<name>H1Z080_9EURY</name>
<dbReference type="Pfam" id="PF02697">
    <property type="entry name" value="VAPB_antitox"/>
    <property type="match status" value="1"/>
</dbReference>
<dbReference type="EMBL" id="CM001436">
    <property type="protein sequence ID" value="EHQ36172.1"/>
    <property type="molecule type" value="Genomic_DNA"/>
</dbReference>
<evidence type="ECO:0000313" key="2">
    <source>
        <dbReference type="EMBL" id="EHQ36172.1"/>
    </source>
</evidence>
<evidence type="ECO:0000256" key="1">
    <source>
        <dbReference type="ARBA" id="ARBA00022649"/>
    </source>
</evidence>
<gene>
    <name evidence="2" type="ORF">Metlim_2088</name>
</gene>
<organism evidence="2 3">
    <name type="scientific">Methanoplanus limicola DSM 2279</name>
    <dbReference type="NCBI Taxonomy" id="937775"/>
    <lineage>
        <taxon>Archaea</taxon>
        <taxon>Methanobacteriati</taxon>
        <taxon>Methanobacteriota</taxon>
        <taxon>Stenosarchaea group</taxon>
        <taxon>Methanomicrobia</taxon>
        <taxon>Methanomicrobiales</taxon>
        <taxon>Methanomicrobiaceae</taxon>
        <taxon>Methanoplanus</taxon>
    </lineage>
</organism>
<protein>
    <submittedName>
        <fullName evidence="2">Uncharacterized protein</fullName>
    </submittedName>
</protein>
<dbReference type="HOGENOM" id="CLU_170073_1_1_2"/>
<dbReference type="InterPro" id="IPR003847">
    <property type="entry name" value="Put_antitoxin"/>
</dbReference>
<dbReference type="Proteomes" id="UP000005741">
    <property type="component" value="Chromosome"/>
</dbReference>
<dbReference type="OrthoDB" id="135634at2157"/>
<dbReference type="InParanoid" id="H1Z080"/>
<keyword evidence="1" id="KW-1277">Toxin-antitoxin system</keyword>